<dbReference type="Pfam" id="PF13243">
    <property type="entry name" value="SQHop_cyclase_C"/>
    <property type="match status" value="1"/>
</dbReference>
<dbReference type="AlphaFoldDB" id="A0A4P6JQR7"/>
<dbReference type="InterPro" id="IPR008949">
    <property type="entry name" value="Isoprenoid_synthase_dom_sf"/>
</dbReference>
<dbReference type="InterPro" id="IPR032696">
    <property type="entry name" value="SQ_cyclase_C"/>
</dbReference>
<dbReference type="SUPFAM" id="SSF48576">
    <property type="entry name" value="Terpenoid synthases"/>
    <property type="match status" value="1"/>
</dbReference>
<evidence type="ECO:0000313" key="3">
    <source>
        <dbReference type="Proteomes" id="UP000290365"/>
    </source>
</evidence>
<protein>
    <recommendedName>
        <fullName evidence="1">Squalene cyclase C-terminal domain-containing protein</fullName>
    </recommendedName>
</protein>
<organism evidence="2 3">
    <name type="scientific">Ktedonosporobacter rubrisoli</name>
    <dbReference type="NCBI Taxonomy" id="2509675"/>
    <lineage>
        <taxon>Bacteria</taxon>
        <taxon>Bacillati</taxon>
        <taxon>Chloroflexota</taxon>
        <taxon>Ktedonobacteria</taxon>
        <taxon>Ktedonobacterales</taxon>
        <taxon>Ktedonosporobacteraceae</taxon>
        <taxon>Ktedonosporobacter</taxon>
    </lineage>
</organism>
<dbReference type="SUPFAM" id="SSF48239">
    <property type="entry name" value="Terpenoid cyclases/Protein prenyltransferases"/>
    <property type="match status" value="1"/>
</dbReference>
<gene>
    <name evidence="2" type="ORF">EPA93_17485</name>
</gene>
<dbReference type="UniPathway" id="UPA00337"/>
<dbReference type="Proteomes" id="UP000290365">
    <property type="component" value="Chromosome"/>
</dbReference>
<sequence length="741" mass="83400">MPYLLTWKVTTNFRINAQRGHLMNIACSYDLGQEVKLIDTFMGRFWSQWPEVVVYDVPLSARPITPQDSAYGDIINDCYPFLFYPFFPTVPLDTMRTLAQAGRLYSLYIFLSDKIFDGHLVSQEILRINVIHAEAIHLLYTLFPSDSPFWTHFRNSQHTYNTALQLEQKWSRSSLLDFDLQTAEQIAAGKAAPSTLAVAALSVLDGKPEEYLSALTESLNLANIGLQFYDDLRDWKDDIGASQPSLLLAELTREVGEIDYPDDAEKQEKYLKYLRRHLYRSGIAQAASVRAAHYFTQAQARLNELPTPATAPRHQLSWLRLLGDCQRALAELERDLSRMAGSPQMLKGAQASDSLPPEELPMLDRALSYLTAQQQSDGAWGDFLFSIGHSTDWISGYVGQALIPYPSQHEALKQAMQWLLKTGVNGEWGYNARAPHDADSTSNIGLFLGNLAKKLHSTTLLEETLSQITAQLQRYQHPDGGFSTYIDSIGDNYIVRQHWLKPHTEITATCGRALLLLEGSLTEPVRTALAFVLQQQTSEGSWHAYWYEGPFYGTNQAVKFIKEAVQAGWHDAHQRAAIKQALAFVLRAQKSDGGWALHPDYLAEETQAAPTALALDILTQGIDILLAQESGEKADTKAVSAQEQVLLHSVAQAVSHGLSWLRRNQENDGSWQPAAILRIPDPACTQPWLSQFPRASYGKINHKVYDQQRNFTVATVLHMLNTANKLPYLQELQREIRQRSE</sequence>
<keyword evidence="3" id="KW-1185">Reference proteome</keyword>
<name>A0A4P6JQR7_KTERU</name>
<feature type="domain" description="Squalene cyclase C-terminal" evidence="1">
    <location>
        <begin position="406"/>
        <end position="673"/>
    </location>
</feature>
<dbReference type="KEGG" id="kbs:EPA93_17485"/>
<dbReference type="RefSeq" id="WP_129888739.1">
    <property type="nucleotide sequence ID" value="NZ_CP035758.1"/>
</dbReference>
<dbReference type="Gene3D" id="1.10.600.10">
    <property type="entry name" value="Farnesyl Diphosphate Synthase"/>
    <property type="match status" value="1"/>
</dbReference>
<dbReference type="EMBL" id="CP035758">
    <property type="protein sequence ID" value="QBD77685.1"/>
    <property type="molecule type" value="Genomic_DNA"/>
</dbReference>
<reference evidence="2 3" key="1">
    <citation type="submission" date="2019-01" db="EMBL/GenBank/DDBJ databases">
        <title>Ktedonosporobacter rubrisoli SCAWS-G2.</title>
        <authorList>
            <person name="Huang Y."/>
            <person name="Yan B."/>
        </authorList>
    </citation>
    <scope>NUCLEOTIDE SEQUENCE [LARGE SCALE GENOMIC DNA]</scope>
    <source>
        <strain evidence="2 3">SCAWS-G2</strain>
    </source>
</reference>
<dbReference type="Gene3D" id="1.50.10.20">
    <property type="match status" value="1"/>
</dbReference>
<dbReference type="InterPro" id="IPR008930">
    <property type="entry name" value="Terpenoid_cyclase/PrenylTrfase"/>
</dbReference>
<evidence type="ECO:0000259" key="1">
    <source>
        <dbReference type="Pfam" id="PF13243"/>
    </source>
</evidence>
<dbReference type="OrthoDB" id="158231at2"/>
<evidence type="ECO:0000313" key="2">
    <source>
        <dbReference type="EMBL" id="QBD77685.1"/>
    </source>
</evidence>
<accession>A0A4P6JQR7</accession>
<proteinExistence type="predicted"/>